<dbReference type="InterPro" id="IPR035965">
    <property type="entry name" value="PAS-like_dom_sf"/>
</dbReference>
<sequence length="722" mass="79460">MIGARHNTINPSVQPTYTSQPSSRPYSLKLPHVSELPTSTVAPHPIGSPGSRATSTKLQRLCFKLALPSRASLNAVLPTPPPGLNIGAWRDHIIPTRRKGKYLPGTVDRNIGPMEHTFMTIHNLTPDCNILFVSDSITDILGWRTEEVHGRSVFDYFHPDEVPFARSVHSRGILLDKAASLHYARIVSRDGEWVSCECCFTVVHDVLVACTSIYRRGEKSERRAIEGAQIRRIFSSSPRDPRYHMLEHLSPKFRMPPVEREPRAALILNRFTRNLSIMFATNAVASVLGLSPDQVKDKSFYRCIQERCLPDALKCLESAKANDSIAYLRFWSRDPRGEGYSEDEDSDEDEPMMERERQHSASDSEDGGAELGGGMNVDPDDITAREIKREYDDDEPMAFIPSAGGLPGQSSSGNAASSSRSRNHYPQPSVLSDGGLDGRRLPRGRHARHPVPSVELEAVVSCTSDGLVVVLRRARPQIPPAHPPLVLPPWESENGLFAAPWAQQPVRPAVPPEMLYTFRPPLLPQFMPLQEGVKAAGGPPMEQLMRSIRDVAVFAWALCGINGNLSAFSHGRPAGEAAPPEGLPIWDPTAVSTGYQPPENQAAAKWAAMAGNANDRVVQQPQSPVPPYYSPQYGLDTNYVHGMTGYPAQQGFYGAGYASMPQHYQQQQQAPLHGTAAHRNFSHPTQHGRSEPQPGSASPFADPSTRSSGQVHPPHHFTRGQQ</sequence>
<dbReference type="SUPFAM" id="SSF55785">
    <property type="entry name" value="PYP-like sensor domain (PAS domain)"/>
    <property type="match status" value="1"/>
</dbReference>
<gene>
    <name evidence="3" type="ORF">VM1G_04447</name>
</gene>
<evidence type="ECO:0000313" key="3">
    <source>
        <dbReference type="EMBL" id="KUI68748.1"/>
    </source>
</evidence>
<dbReference type="Pfam" id="PF08447">
    <property type="entry name" value="PAS_3"/>
    <property type="match status" value="1"/>
</dbReference>
<evidence type="ECO:0000256" key="1">
    <source>
        <dbReference type="SAM" id="MobiDB-lite"/>
    </source>
</evidence>
<feature type="domain" description="PAS" evidence="2">
    <location>
        <begin position="130"/>
        <end position="161"/>
    </location>
</feature>
<feature type="compositionally biased region" description="Basic and acidic residues" evidence="1">
    <location>
        <begin position="382"/>
        <end position="391"/>
    </location>
</feature>
<evidence type="ECO:0000313" key="4">
    <source>
        <dbReference type="Proteomes" id="UP000078559"/>
    </source>
</evidence>
<feature type="compositionally biased region" description="Low complexity" evidence="1">
    <location>
        <begin position="410"/>
        <end position="420"/>
    </location>
</feature>
<reference evidence="3" key="1">
    <citation type="submission" date="2014-12" db="EMBL/GenBank/DDBJ databases">
        <title>Genome Sequence of Valsa Canker Pathogens Uncovers a Specific Adaption of Colonization on Woody Bark.</title>
        <authorList>
            <person name="Yin Z."/>
            <person name="Liu H."/>
            <person name="Gao X."/>
            <person name="Li Z."/>
            <person name="Song N."/>
            <person name="Ke X."/>
            <person name="Dai Q."/>
            <person name="Wu Y."/>
            <person name="Sun Y."/>
            <person name="Xu J.-R."/>
            <person name="Kang Z.K."/>
            <person name="Wang L."/>
            <person name="Huang L."/>
        </authorList>
    </citation>
    <scope>NUCLEOTIDE SEQUENCE [LARGE SCALE GENOMIC DNA]</scope>
    <source>
        <strain evidence="3">03-8</strain>
    </source>
</reference>
<dbReference type="SMART" id="SM00091">
    <property type="entry name" value="PAS"/>
    <property type="match status" value="2"/>
</dbReference>
<accession>A0A194VY06</accession>
<dbReference type="EMBL" id="CM003101">
    <property type="protein sequence ID" value="KUI68748.1"/>
    <property type="molecule type" value="Genomic_DNA"/>
</dbReference>
<feature type="compositionally biased region" description="Acidic residues" evidence="1">
    <location>
        <begin position="340"/>
        <end position="351"/>
    </location>
</feature>
<name>A0A194VY06_CYTMA</name>
<protein>
    <recommendedName>
        <fullName evidence="2">PAS domain-containing protein</fullName>
    </recommendedName>
</protein>
<feature type="region of interest" description="Disordered" evidence="1">
    <location>
        <begin position="663"/>
        <end position="722"/>
    </location>
</feature>
<evidence type="ECO:0000259" key="2">
    <source>
        <dbReference type="PROSITE" id="PS50112"/>
    </source>
</evidence>
<dbReference type="InterPro" id="IPR000014">
    <property type="entry name" value="PAS"/>
</dbReference>
<dbReference type="CDD" id="cd00130">
    <property type="entry name" value="PAS"/>
    <property type="match status" value="1"/>
</dbReference>
<proteinExistence type="predicted"/>
<dbReference type="Gene3D" id="3.30.450.20">
    <property type="entry name" value="PAS domain"/>
    <property type="match status" value="1"/>
</dbReference>
<keyword evidence="4" id="KW-1185">Reference proteome</keyword>
<dbReference type="Proteomes" id="UP000078559">
    <property type="component" value="Chromosome 4"/>
</dbReference>
<feature type="region of interest" description="Disordered" evidence="1">
    <location>
        <begin position="336"/>
        <end position="449"/>
    </location>
</feature>
<organism evidence="3 4">
    <name type="scientific">Cytospora mali</name>
    <name type="common">Apple Valsa canker fungus</name>
    <name type="synonym">Valsa mali</name>
    <dbReference type="NCBI Taxonomy" id="578113"/>
    <lineage>
        <taxon>Eukaryota</taxon>
        <taxon>Fungi</taxon>
        <taxon>Dikarya</taxon>
        <taxon>Ascomycota</taxon>
        <taxon>Pezizomycotina</taxon>
        <taxon>Sordariomycetes</taxon>
        <taxon>Sordariomycetidae</taxon>
        <taxon>Diaporthales</taxon>
        <taxon>Cytosporaceae</taxon>
        <taxon>Cytospora</taxon>
    </lineage>
</organism>
<dbReference type="AlphaFoldDB" id="A0A194VY06"/>
<dbReference type="InterPro" id="IPR013655">
    <property type="entry name" value="PAS_fold_3"/>
</dbReference>
<feature type="compositionally biased region" description="Basic residues" evidence="1">
    <location>
        <begin position="713"/>
        <end position="722"/>
    </location>
</feature>
<feature type="region of interest" description="Disordered" evidence="1">
    <location>
        <begin position="1"/>
        <end position="30"/>
    </location>
</feature>
<feature type="compositionally biased region" description="Basic and acidic residues" evidence="1">
    <location>
        <begin position="352"/>
        <end position="362"/>
    </location>
</feature>
<dbReference type="NCBIfam" id="TIGR00229">
    <property type="entry name" value="sensory_box"/>
    <property type="match status" value="1"/>
</dbReference>
<dbReference type="PROSITE" id="PS50112">
    <property type="entry name" value="PAS"/>
    <property type="match status" value="1"/>
</dbReference>
<feature type="compositionally biased region" description="Polar residues" evidence="1">
    <location>
        <begin position="7"/>
        <end position="25"/>
    </location>
</feature>
<dbReference type="OrthoDB" id="411251at2759"/>